<feature type="region of interest" description="Disordered" evidence="1">
    <location>
        <begin position="40"/>
        <end position="64"/>
    </location>
</feature>
<reference evidence="3" key="1">
    <citation type="journal article" date="2017" name="Nat. Commun.">
        <title>The asparagus genome sheds light on the origin and evolution of a young Y chromosome.</title>
        <authorList>
            <person name="Harkess A."/>
            <person name="Zhou J."/>
            <person name="Xu C."/>
            <person name="Bowers J.E."/>
            <person name="Van der Hulst R."/>
            <person name="Ayyampalayam S."/>
            <person name="Mercati F."/>
            <person name="Riccardi P."/>
            <person name="McKain M.R."/>
            <person name="Kakrana A."/>
            <person name="Tang H."/>
            <person name="Ray J."/>
            <person name="Groenendijk J."/>
            <person name="Arikit S."/>
            <person name="Mathioni S.M."/>
            <person name="Nakano M."/>
            <person name="Shan H."/>
            <person name="Telgmann-Rauber A."/>
            <person name="Kanno A."/>
            <person name="Yue Z."/>
            <person name="Chen H."/>
            <person name="Li W."/>
            <person name="Chen Y."/>
            <person name="Xu X."/>
            <person name="Zhang Y."/>
            <person name="Luo S."/>
            <person name="Chen H."/>
            <person name="Gao J."/>
            <person name="Mao Z."/>
            <person name="Pires J.C."/>
            <person name="Luo M."/>
            <person name="Kudrna D."/>
            <person name="Wing R.A."/>
            <person name="Meyers B.C."/>
            <person name="Yi K."/>
            <person name="Kong H."/>
            <person name="Lavrijsen P."/>
            <person name="Sunseri F."/>
            <person name="Falavigna A."/>
            <person name="Ye Y."/>
            <person name="Leebens-Mack J.H."/>
            <person name="Chen G."/>
        </authorList>
    </citation>
    <scope>NUCLEOTIDE SEQUENCE [LARGE SCALE GENOMIC DNA]</scope>
    <source>
        <strain evidence="3">cv. DH0086</strain>
    </source>
</reference>
<organism evidence="2 3">
    <name type="scientific">Asparagus officinalis</name>
    <name type="common">Garden asparagus</name>
    <dbReference type="NCBI Taxonomy" id="4686"/>
    <lineage>
        <taxon>Eukaryota</taxon>
        <taxon>Viridiplantae</taxon>
        <taxon>Streptophyta</taxon>
        <taxon>Embryophyta</taxon>
        <taxon>Tracheophyta</taxon>
        <taxon>Spermatophyta</taxon>
        <taxon>Magnoliopsida</taxon>
        <taxon>Liliopsida</taxon>
        <taxon>Asparagales</taxon>
        <taxon>Asparagaceae</taxon>
        <taxon>Asparagoideae</taxon>
        <taxon>Asparagus</taxon>
    </lineage>
</organism>
<feature type="compositionally biased region" description="Acidic residues" evidence="1">
    <location>
        <begin position="41"/>
        <end position="52"/>
    </location>
</feature>
<dbReference type="AlphaFoldDB" id="A0A5P1EMK2"/>
<accession>A0A5P1EMK2</accession>
<evidence type="ECO:0000313" key="3">
    <source>
        <dbReference type="Proteomes" id="UP000243459"/>
    </source>
</evidence>
<name>A0A5P1EMK2_ASPOF</name>
<dbReference type="EMBL" id="CM007386">
    <property type="protein sequence ID" value="ONK67024.1"/>
    <property type="molecule type" value="Genomic_DNA"/>
</dbReference>
<gene>
    <name evidence="2" type="ORF">A4U43_C06F14740</name>
</gene>
<proteinExistence type="predicted"/>
<keyword evidence="3" id="KW-1185">Reference proteome</keyword>
<protein>
    <submittedName>
        <fullName evidence="2">Uncharacterized protein</fullName>
    </submittedName>
</protein>
<evidence type="ECO:0000313" key="2">
    <source>
        <dbReference type="EMBL" id="ONK67024.1"/>
    </source>
</evidence>
<dbReference type="Proteomes" id="UP000243459">
    <property type="component" value="Chromosome 6"/>
</dbReference>
<evidence type="ECO:0000256" key="1">
    <source>
        <dbReference type="SAM" id="MobiDB-lite"/>
    </source>
</evidence>
<feature type="compositionally biased region" description="Basic and acidic residues" evidence="1">
    <location>
        <begin position="53"/>
        <end position="62"/>
    </location>
</feature>
<sequence length="96" mass="10578">MATPLEISFTTKKWWRNLTSTSLEQQSRLSSWNSINPTSLVEEEEVTVGDGDDGGRGREGGRESSWWLSEMEVERMVDDEVGGVGEKVRSELGGGG</sequence>
<dbReference type="Gramene" id="ONK67024">
    <property type="protein sequence ID" value="ONK67024"/>
    <property type="gene ID" value="A4U43_C06F14740"/>
</dbReference>